<feature type="transmembrane region" description="Helical" evidence="1">
    <location>
        <begin position="141"/>
        <end position="168"/>
    </location>
</feature>
<feature type="transmembrane region" description="Helical" evidence="1">
    <location>
        <begin position="292"/>
        <end position="314"/>
    </location>
</feature>
<dbReference type="Pfam" id="PF10129">
    <property type="entry name" value="OpgC_C"/>
    <property type="match status" value="1"/>
</dbReference>
<feature type="transmembrane region" description="Helical" evidence="1">
    <location>
        <begin position="59"/>
        <end position="81"/>
    </location>
</feature>
<dbReference type="PANTHER" id="PTHR38592:SF3">
    <property type="entry name" value="BLL4819 PROTEIN"/>
    <property type="match status" value="1"/>
</dbReference>
<evidence type="ECO:0000256" key="1">
    <source>
        <dbReference type="SAM" id="Phobius"/>
    </source>
</evidence>
<evidence type="ECO:0000313" key="3">
    <source>
        <dbReference type="Proteomes" id="UP000078596"/>
    </source>
</evidence>
<evidence type="ECO:0008006" key="4">
    <source>
        <dbReference type="Google" id="ProtNLM"/>
    </source>
</evidence>
<dbReference type="EMBL" id="CP016027">
    <property type="protein sequence ID" value="ANJ66349.1"/>
    <property type="molecule type" value="Genomic_DNA"/>
</dbReference>
<organism evidence="2 3">
    <name type="scientific">Halothiobacillus diazotrophicus</name>
    <dbReference type="NCBI Taxonomy" id="1860122"/>
    <lineage>
        <taxon>Bacteria</taxon>
        <taxon>Pseudomonadati</taxon>
        <taxon>Pseudomonadota</taxon>
        <taxon>Gammaproteobacteria</taxon>
        <taxon>Chromatiales</taxon>
        <taxon>Halothiobacillaceae</taxon>
        <taxon>Halothiobacillus</taxon>
    </lineage>
</organism>
<feature type="transmembrane region" description="Helical" evidence="1">
    <location>
        <begin position="180"/>
        <end position="199"/>
    </location>
</feature>
<sequence>MIVFDHCQVLPNMMITDGIRPASPSKRLVFLDVLRGFMLVGITLGHFGDTFVWLVWQPLGYFSNAEGFILLSGTVFGLVYARIYHRSPHEMTEKAVRRAGLIYLNHLGLLVFVAAFTWLTYGWSTQWHSHALYLDLAPVKGFLLGILMLYQPPLLDILPMYALFVLVGPLIIRQLMAGRWRVVLAVSFVVWVIFAHLLLGGTWRETLAQRVGLGFPYQTGEFDPLVWQLLFFSGLILGHRMFAHPGALRPKPVLVVLSLMLALYFFALRHDYLPFPGFWHASWVDRHDLGLIRMLNIAALVYLFWTLVVVSRNVVWSRGMIMVRDFFAVLGRHSLPVFTAHVVLIYLTIPVQQAGSDPIRYAVGISLIVFLYLMARVFDGRAARLRREKAGLSRPLGH</sequence>
<feature type="transmembrane region" description="Helical" evidence="1">
    <location>
        <begin position="254"/>
        <end position="272"/>
    </location>
</feature>
<dbReference type="PANTHER" id="PTHR38592">
    <property type="entry name" value="BLL4819 PROTEIN"/>
    <property type="match status" value="1"/>
</dbReference>
<dbReference type="AlphaFoldDB" id="A0A191ZEQ3"/>
<feature type="transmembrane region" description="Helical" evidence="1">
    <location>
        <begin position="102"/>
        <end position="121"/>
    </location>
</feature>
<name>A0A191ZEQ3_9GAMM</name>
<feature type="transmembrane region" description="Helical" evidence="1">
    <location>
        <begin position="225"/>
        <end position="242"/>
    </location>
</feature>
<feature type="transmembrane region" description="Helical" evidence="1">
    <location>
        <begin position="28"/>
        <end position="47"/>
    </location>
</feature>
<reference evidence="2 3" key="1">
    <citation type="submission" date="2016-06" db="EMBL/GenBank/DDBJ databases">
        <title>Insight into the functional genes involving in sulfur oxidation in Pearl River water.</title>
        <authorList>
            <person name="Luo J."/>
            <person name="Tan X."/>
            <person name="Lin W."/>
        </authorList>
    </citation>
    <scope>NUCLEOTIDE SEQUENCE [LARGE SCALE GENOMIC DNA]</scope>
    <source>
        <strain evidence="2 3">LS2</strain>
    </source>
</reference>
<feature type="transmembrane region" description="Helical" evidence="1">
    <location>
        <begin position="326"/>
        <end position="347"/>
    </location>
</feature>
<keyword evidence="3" id="KW-1185">Reference proteome</keyword>
<dbReference type="STRING" id="1860122.A9404_02210"/>
<keyword evidence="1" id="KW-0472">Membrane</keyword>
<feature type="transmembrane region" description="Helical" evidence="1">
    <location>
        <begin position="359"/>
        <end position="378"/>
    </location>
</feature>
<keyword evidence="1" id="KW-1133">Transmembrane helix</keyword>
<accession>A0A191ZEQ3</accession>
<keyword evidence="1" id="KW-0812">Transmembrane</keyword>
<protein>
    <recommendedName>
        <fullName evidence="4">Acyltransferase 3 domain-containing protein</fullName>
    </recommendedName>
</protein>
<dbReference type="Proteomes" id="UP000078596">
    <property type="component" value="Chromosome"/>
</dbReference>
<dbReference type="InterPro" id="IPR014550">
    <property type="entry name" value="UCP028704_OpgC"/>
</dbReference>
<dbReference type="KEGG" id="haz:A9404_02210"/>
<gene>
    <name evidence="2" type="ORF">A9404_02210</name>
</gene>
<evidence type="ECO:0000313" key="2">
    <source>
        <dbReference type="EMBL" id="ANJ66349.1"/>
    </source>
</evidence>
<proteinExistence type="predicted"/>